<dbReference type="SUPFAM" id="SSF53756">
    <property type="entry name" value="UDP-Glycosyltransferase/glycogen phosphorylase"/>
    <property type="match status" value="1"/>
</dbReference>
<comment type="caution">
    <text evidence="4">The sequence shown here is derived from an EMBL/GenBank/DDBJ whole genome shotgun (WGS) entry which is preliminary data.</text>
</comment>
<evidence type="ECO:0000313" key="4">
    <source>
        <dbReference type="EMBL" id="OGK18474.1"/>
    </source>
</evidence>
<dbReference type="GO" id="GO:0016757">
    <property type="term" value="F:glycosyltransferase activity"/>
    <property type="evidence" value="ECO:0007669"/>
    <property type="project" value="InterPro"/>
</dbReference>
<organism evidence="4 5">
    <name type="scientific">Candidatus Roizmanbacteria bacterium RIFCSPHIGHO2_01_FULL_39_8</name>
    <dbReference type="NCBI Taxonomy" id="1802033"/>
    <lineage>
        <taxon>Bacteria</taxon>
        <taxon>Candidatus Roizmaniibacteriota</taxon>
    </lineage>
</organism>
<dbReference type="Pfam" id="PF13439">
    <property type="entry name" value="Glyco_transf_4"/>
    <property type="match status" value="1"/>
</dbReference>
<feature type="domain" description="Glycosyl transferase family 1" evidence="2">
    <location>
        <begin position="191"/>
        <end position="348"/>
    </location>
</feature>
<dbReference type="InterPro" id="IPR028098">
    <property type="entry name" value="Glyco_trans_4-like_N"/>
</dbReference>
<keyword evidence="1" id="KW-0808">Transferase</keyword>
<dbReference type="Pfam" id="PF00534">
    <property type="entry name" value="Glycos_transf_1"/>
    <property type="match status" value="1"/>
</dbReference>
<accession>A0A1F7GI75</accession>
<dbReference type="EMBL" id="MFZI01000070">
    <property type="protein sequence ID" value="OGK18474.1"/>
    <property type="molecule type" value="Genomic_DNA"/>
</dbReference>
<reference evidence="4 5" key="1">
    <citation type="journal article" date="2016" name="Nat. Commun.">
        <title>Thousands of microbial genomes shed light on interconnected biogeochemical processes in an aquifer system.</title>
        <authorList>
            <person name="Anantharaman K."/>
            <person name="Brown C.T."/>
            <person name="Hug L.A."/>
            <person name="Sharon I."/>
            <person name="Castelle C.J."/>
            <person name="Probst A.J."/>
            <person name="Thomas B.C."/>
            <person name="Singh A."/>
            <person name="Wilkins M.J."/>
            <person name="Karaoz U."/>
            <person name="Brodie E.L."/>
            <person name="Williams K.H."/>
            <person name="Hubbard S.S."/>
            <person name="Banfield J.F."/>
        </authorList>
    </citation>
    <scope>NUCLEOTIDE SEQUENCE [LARGE SCALE GENOMIC DNA]</scope>
</reference>
<protein>
    <recommendedName>
        <fullName evidence="6">Glycosyl transferase family 1 domain-containing protein</fullName>
    </recommendedName>
</protein>
<evidence type="ECO:0000259" key="2">
    <source>
        <dbReference type="Pfam" id="PF00534"/>
    </source>
</evidence>
<evidence type="ECO:0000256" key="1">
    <source>
        <dbReference type="ARBA" id="ARBA00022679"/>
    </source>
</evidence>
<dbReference type="InterPro" id="IPR001296">
    <property type="entry name" value="Glyco_trans_1"/>
</dbReference>
<evidence type="ECO:0000313" key="5">
    <source>
        <dbReference type="Proteomes" id="UP000177026"/>
    </source>
</evidence>
<gene>
    <name evidence="4" type="ORF">A2866_00735</name>
</gene>
<sequence length="372" mass="43038">MIIGIDGNEANVVEKVGVSFYTLKLLEHFQKKADRDLQFIVFLKSKPSNDLPRPNAHFTYSIISGNFLWSQTFLPLELYKRKAFGQNIQVFFSPAHYVPRFCPIPVVVTIHDLSYFYYPDEFLKKDLYQLKNWTEYSIKKARTVIAVSNTTKKDIVKFYHTPDEKIDVVYNGGPPRHSERSEKSLNRFKLTQQKYILFVGTLQPRKNVDVLLESFTLFRKGTPGFKLVLVGKKGWLYEHIFKRVEDLGLKKDVIFTGYLKDDQVSMLYKKAFCFVMPSLYEGFGIPLLESMSHGCPVISSFASSLPEIGGNACLYFDPKDPQELLEKLVILKNNQELRKDLIQKGKERTKLFSWQKCADQTLQVLRNSHSAE</sequence>
<name>A0A1F7GI75_9BACT</name>
<proteinExistence type="predicted"/>
<feature type="domain" description="Glycosyltransferase subfamily 4-like N-terminal" evidence="3">
    <location>
        <begin position="17"/>
        <end position="172"/>
    </location>
</feature>
<evidence type="ECO:0008006" key="6">
    <source>
        <dbReference type="Google" id="ProtNLM"/>
    </source>
</evidence>
<dbReference type="FunFam" id="3.40.50.2000:FF:000119">
    <property type="entry name" value="Glycosyl transferase group 1"/>
    <property type="match status" value="1"/>
</dbReference>
<dbReference type="Proteomes" id="UP000177026">
    <property type="component" value="Unassembled WGS sequence"/>
</dbReference>
<dbReference type="PANTHER" id="PTHR46401">
    <property type="entry name" value="GLYCOSYLTRANSFERASE WBBK-RELATED"/>
    <property type="match status" value="1"/>
</dbReference>
<evidence type="ECO:0000259" key="3">
    <source>
        <dbReference type="Pfam" id="PF13439"/>
    </source>
</evidence>
<dbReference type="Gene3D" id="3.40.50.2000">
    <property type="entry name" value="Glycogen Phosphorylase B"/>
    <property type="match status" value="2"/>
</dbReference>
<dbReference type="CDD" id="cd03809">
    <property type="entry name" value="GT4_MtfB-like"/>
    <property type="match status" value="1"/>
</dbReference>
<dbReference type="AlphaFoldDB" id="A0A1F7GI75"/>
<dbReference type="PANTHER" id="PTHR46401:SF2">
    <property type="entry name" value="GLYCOSYLTRANSFERASE WBBK-RELATED"/>
    <property type="match status" value="1"/>
</dbReference>